<evidence type="ECO:0000256" key="1">
    <source>
        <dbReference type="SAM" id="Phobius"/>
    </source>
</evidence>
<feature type="transmembrane region" description="Helical" evidence="1">
    <location>
        <begin position="54"/>
        <end position="74"/>
    </location>
</feature>
<dbReference type="Pfam" id="PF21534">
    <property type="entry name" value="Rost"/>
    <property type="match status" value="1"/>
</dbReference>
<name>A0A3M7QAW9_BRAPC</name>
<accession>A0A3M7QAW9</accession>
<dbReference type="InterPro" id="IPR049352">
    <property type="entry name" value="Rost"/>
</dbReference>
<dbReference type="EMBL" id="REGN01006700">
    <property type="protein sequence ID" value="RNA08556.1"/>
    <property type="molecule type" value="Genomic_DNA"/>
</dbReference>
<dbReference type="GO" id="GO:0016020">
    <property type="term" value="C:membrane"/>
    <property type="evidence" value="ECO:0007669"/>
    <property type="project" value="TreeGrafter"/>
</dbReference>
<proteinExistence type="predicted"/>
<feature type="transmembrane region" description="Helical" evidence="1">
    <location>
        <begin position="164"/>
        <end position="186"/>
    </location>
</feature>
<keyword evidence="1" id="KW-0812">Transmembrane</keyword>
<dbReference type="Proteomes" id="UP000276133">
    <property type="component" value="Unassembled WGS sequence"/>
</dbReference>
<sequence>MSKKHASASTKLKSVWQLFGEEFQRENLSLHFENHSQSISRHPEKPWPVYMTSWSLTILVAHLWTSALIVLYFYTLDKNTRMKRIFQSTLGSITCSHRIEKCGTKSEKIEIRKKELKMVKTYCDQQDNCYLPSSSVESNSEAWKLWIEAHIPNPIIILLKISWLLYNLIVISTIVVTFTYFSFVFIMDLEAEPTWFAEIGNMHRHGFNSLVAIIDVILLAYPVRIMHFVYTSLYGWCYALVIFIYWIQDPKTNIVYEQIDYNKPYQILGIYILLTLLTLVMQILHFFAYQFKLYLKIKYFLKNE</sequence>
<comment type="caution">
    <text evidence="2">The sequence shown here is derived from an EMBL/GenBank/DDBJ whole genome shotgun (WGS) entry which is preliminary data.</text>
</comment>
<feature type="transmembrane region" description="Helical" evidence="1">
    <location>
        <begin position="228"/>
        <end position="247"/>
    </location>
</feature>
<keyword evidence="3" id="KW-1185">Reference proteome</keyword>
<keyword evidence="1" id="KW-0472">Membrane</keyword>
<feature type="transmembrane region" description="Helical" evidence="1">
    <location>
        <begin position="267"/>
        <end position="289"/>
    </location>
</feature>
<dbReference type="PANTHER" id="PTHR12242">
    <property type="entry name" value="OS02G0130600 PROTEIN-RELATED"/>
    <property type="match status" value="1"/>
</dbReference>
<reference evidence="2 3" key="1">
    <citation type="journal article" date="2018" name="Sci. Rep.">
        <title>Genomic signatures of local adaptation to the degree of environmental predictability in rotifers.</title>
        <authorList>
            <person name="Franch-Gras L."/>
            <person name="Hahn C."/>
            <person name="Garcia-Roger E.M."/>
            <person name="Carmona M.J."/>
            <person name="Serra M."/>
            <person name="Gomez A."/>
        </authorList>
    </citation>
    <scope>NUCLEOTIDE SEQUENCE [LARGE SCALE GENOMIC DNA]</scope>
    <source>
        <strain evidence="2">HYR1</strain>
    </source>
</reference>
<organism evidence="2 3">
    <name type="scientific">Brachionus plicatilis</name>
    <name type="common">Marine rotifer</name>
    <name type="synonym">Brachionus muelleri</name>
    <dbReference type="NCBI Taxonomy" id="10195"/>
    <lineage>
        <taxon>Eukaryota</taxon>
        <taxon>Metazoa</taxon>
        <taxon>Spiralia</taxon>
        <taxon>Gnathifera</taxon>
        <taxon>Rotifera</taxon>
        <taxon>Eurotatoria</taxon>
        <taxon>Monogononta</taxon>
        <taxon>Pseudotrocha</taxon>
        <taxon>Ploima</taxon>
        <taxon>Brachionidae</taxon>
        <taxon>Brachionus</taxon>
    </lineage>
</organism>
<evidence type="ECO:0000313" key="3">
    <source>
        <dbReference type="Proteomes" id="UP000276133"/>
    </source>
</evidence>
<dbReference type="AlphaFoldDB" id="A0A3M7QAW9"/>
<evidence type="ECO:0000313" key="2">
    <source>
        <dbReference type="EMBL" id="RNA08556.1"/>
    </source>
</evidence>
<feature type="transmembrane region" description="Helical" evidence="1">
    <location>
        <begin position="206"/>
        <end position="223"/>
    </location>
</feature>
<gene>
    <name evidence="2" type="ORF">BpHYR1_009585</name>
</gene>
<dbReference type="OrthoDB" id="419711at2759"/>
<dbReference type="PANTHER" id="PTHR12242:SF45">
    <property type="entry name" value="MARVEL DOMAIN-CONTAINING PROTEIN"/>
    <property type="match status" value="1"/>
</dbReference>
<protein>
    <submittedName>
        <fullName evidence="2">Rolling stone-like</fullName>
    </submittedName>
</protein>
<keyword evidence="1" id="KW-1133">Transmembrane helix</keyword>